<proteinExistence type="inferred from homology"/>
<dbReference type="EMBL" id="CP028339">
    <property type="protein sequence ID" value="AVR87759.1"/>
    <property type="molecule type" value="Genomic_DNA"/>
</dbReference>
<reference evidence="3 4" key="1">
    <citation type="submission" date="2018-03" db="EMBL/GenBank/DDBJ databases">
        <title>Complete genome sequence of Thauera aromatica, a model organism for studying aromatic compound degradation under denitrifying conditions.</title>
        <authorList>
            <person name="Lo H.-Y."/>
            <person name="Goris T."/>
            <person name="Boll M."/>
            <person name="Mueller J.A."/>
        </authorList>
    </citation>
    <scope>NUCLEOTIDE SEQUENCE [LARGE SCALE GENOMIC DNA]</scope>
    <source>
        <strain evidence="3 4">K172</strain>
    </source>
</reference>
<protein>
    <submittedName>
        <fullName evidence="3">D-alanyl-D-alanine carboxypeptidase</fullName>
        <ecNumber evidence="3">3.4.16.4</ecNumber>
    </submittedName>
</protein>
<gene>
    <name evidence="3" type="ORF">Tharo_0817</name>
</gene>
<dbReference type="Gene3D" id="3.40.710.10">
    <property type="entry name" value="DD-peptidase/beta-lactamase superfamily"/>
    <property type="match status" value="1"/>
</dbReference>
<keyword evidence="2 3" id="KW-0378">Hydrolase</keyword>
<dbReference type="KEGG" id="tak:Tharo_0817"/>
<dbReference type="GO" id="GO:0009002">
    <property type="term" value="F:serine-type D-Ala-D-Ala carboxypeptidase activity"/>
    <property type="evidence" value="ECO:0007669"/>
    <property type="project" value="UniProtKB-EC"/>
</dbReference>
<dbReference type="SUPFAM" id="SSF56601">
    <property type="entry name" value="beta-lactamase/transpeptidase-like"/>
    <property type="match status" value="1"/>
</dbReference>
<evidence type="ECO:0000313" key="4">
    <source>
        <dbReference type="Proteomes" id="UP000241885"/>
    </source>
</evidence>
<dbReference type="InterPro" id="IPR000667">
    <property type="entry name" value="Peptidase_S13"/>
</dbReference>
<evidence type="ECO:0000256" key="2">
    <source>
        <dbReference type="ARBA" id="ARBA00022801"/>
    </source>
</evidence>
<dbReference type="Gene3D" id="3.50.80.20">
    <property type="entry name" value="D-Ala-D-Ala carboxypeptidase C, peptidase S13"/>
    <property type="match status" value="1"/>
</dbReference>
<dbReference type="RefSeq" id="WP_107220096.1">
    <property type="nucleotide sequence ID" value="NZ_CP028339.1"/>
</dbReference>
<name>A0A2R4BKC9_THAAR</name>
<sequence length="504" mass="52185">MPFYLSPTPLRRLLAALVLVLGLAPGLQHRALADGALPPPVALALGAAGIPATAVAVWTQPVDGQQPVLTLNAGEPMNPASVMKLVTAFAAFERLGPAHTWRTRIAASGTLRDGVLHGDLYLVGGADPMLGQERLWKLLRRLRALGIERIAGDIVLDASALRLPPHDPDAFDGRGLRPYNSGPHGLLLQYNTLLLGLFPGRAANEPVALAAEPPLAGVVIDNRILTSDAPCGLWYGDLQARLEAGPRLVLSGSLPAACGPRTWSAAPLPPADFGIALVAGLWAEAGGRVDGRVRAGVLPAASRELLGDDSPALAEVVREMNKWSSNVIARQLLATLGAHSAVGGAEAGADLPPATPGDRPPAPDMVADGARAAAAVAAAAGIDTTGLVIENGSGLSRIERIRADSLGQLLLAAWRRPWMPEFLAALPLAGVDGTARGRLAASPARGHAHLKTGTLDGVRTMAGYLLDRHGRRHAVVMMVAHPAAASAAAAQDALLEWLWANGAP</sequence>
<dbReference type="Pfam" id="PF02113">
    <property type="entry name" value="Peptidase_S13"/>
    <property type="match status" value="2"/>
</dbReference>
<dbReference type="Proteomes" id="UP000241885">
    <property type="component" value="Chromosome"/>
</dbReference>
<comment type="similarity">
    <text evidence="1">Belongs to the peptidase S13 family.</text>
</comment>
<dbReference type="EC" id="3.4.16.4" evidence="3"/>
<accession>A0A2R4BKC9</accession>
<evidence type="ECO:0000256" key="1">
    <source>
        <dbReference type="ARBA" id="ARBA00006096"/>
    </source>
</evidence>
<evidence type="ECO:0000313" key="3">
    <source>
        <dbReference type="EMBL" id="AVR87759.1"/>
    </source>
</evidence>
<keyword evidence="3" id="KW-0121">Carboxypeptidase</keyword>
<dbReference type="InterPro" id="IPR012338">
    <property type="entry name" value="Beta-lactam/transpept-like"/>
</dbReference>
<dbReference type="OrthoDB" id="9802627at2"/>
<keyword evidence="3" id="KW-0645">Protease</keyword>
<dbReference type="GO" id="GO:0000270">
    <property type="term" value="P:peptidoglycan metabolic process"/>
    <property type="evidence" value="ECO:0007669"/>
    <property type="project" value="TreeGrafter"/>
</dbReference>
<dbReference type="PANTHER" id="PTHR30023:SF0">
    <property type="entry name" value="PENICILLIN-SENSITIVE CARBOXYPEPTIDASE A"/>
    <property type="match status" value="1"/>
</dbReference>
<organism evidence="3 4">
    <name type="scientific">Thauera aromatica K172</name>
    <dbReference type="NCBI Taxonomy" id="44139"/>
    <lineage>
        <taxon>Bacteria</taxon>
        <taxon>Pseudomonadati</taxon>
        <taxon>Pseudomonadota</taxon>
        <taxon>Betaproteobacteria</taxon>
        <taxon>Rhodocyclales</taxon>
        <taxon>Zoogloeaceae</taxon>
        <taxon>Thauera</taxon>
    </lineage>
</organism>
<dbReference type="PRINTS" id="PR00922">
    <property type="entry name" value="DADACBPTASE3"/>
</dbReference>
<dbReference type="AlphaFoldDB" id="A0A2R4BKC9"/>
<dbReference type="GO" id="GO:0006508">
    <property type="term" value="P:proteolysis"/>
    <property type="evidence" value="ECO:0007669"/>
    <property type="project" value="InterPro"/>
</dbReference>
<keyword evidence="4" id="KW-1185">Reference proteome</keyword>
<dbReference type="PANTHER" id="PTHR30023">
    <property type="entry name" value="D-ALANYL-D-ALANINE CARBOXYPEPTIDASE"/>
    <property type="match status" value="1"/>
</dbReference>